<accession>A0A9D2XKS2</accession>
<name>A0A9D2XKS2_NOTFU</name>
<dbReference type="OrthoDB" id="163438at2759"/>
<dbReference type="KEGG" id="nfu:107393153"/>
<feature type="repeat" description="ANK" evidence="3">
    <location>
        <begin position="127"/>
        <end position="159"/>
    </location>
</feature>
<protein>
    <submittedName>
        <fullName evidence="4">Cyclin-dependent kinase inhibitor 2C</fullName>
    </submittedName>
</protein>
<proteinExistence type="predicted"/>
<feature type="repeat" description="ANK" evidence="3">
    <location>
        <begin position="94"/>
        <end position="126"/>
    </location>
</feature>
<dbReference type="CTD" id="1031"/>
<dbReference type="EMBL" id="JAAVVJ010000017">
    <property type="protein sequence ID" value="KAF7202984.1"/>
    <property type="molecule type" value="Genomic_DNA"/>
</dbReference>
<sequence>MKYLHSPSSEPRSSQIKTRNTLFKRMASKIDLLCNASANGDVDKVLILLKEGVAINGLNRYKRTPLQVVKLGNTPLVRTLLQNGANPNKRDPVLNLTVTHDAAREGFVDSVHALIDNGADVNLVDDDLNLPLHLAAREGHLEVVRLLLGLTADPTATTGLGYTALELALDYKRRETAECIQEYLSSRE</sequence>
<dbReference type="OMA" id="PWQLAHD"/>
<evidence type="ECO:0000313" key="5">
    <source>
        <dbReference type="Proteomes" id="UP000822369"/>
    </source>
</evidence>
<dbReference type="Proteomes" id="UP000822369">
    <property type="component" value="Chromosome 17"/>
</dbReference>
<dbReference type="SUPFAM" id="SSF48403">
    <property type="entry name" value="Ankyrin repeat"/>
    <property type="match status" value="1"/>
</dbReference>
<dbReference type="GeneID" id="107393153"/>
<dbReference type="InterPro" id="IPR036770">
    <property type="entry name" value="Ankyrin_rpt-contain_sf"/>
</dbReference>
<dbReference type="PROSITE" id="PS50297">
    <property type="entry name" value="ANK_REP_REGION"/>
    <property type="match status" value="2"/>
</dbReference>
<dbReference type="PANTHER" id="PTHR24201">
    <property type="entry name" value="ANK_REP_REGION DOMAIN-CONTAINING PROTEIN"/>
    <property type="match status" value="1"/>
</dbReference>
<dbReference type="AlphaFoldDB" id="A0A9D2XKS2"/>
<evidence type="ECO:0000256" key="2">
    <source>
        <dbReference type="ARBA" id="ARBA00023043"/>
    </source>
</evidence>
<dbReference type="Pfam" id="PF12796">
    <property type="entry name" value="Ank_2"/>
    <property type="match status" value="1"/>
</dbReference>
<gene>
    <name evidence="4" type="primary">cdkn2c</name>
    <name evidence="4" type="ORF">G4P62_016141</name>
</gene>
<evidence type="ECO:0000313" key="4">
    <source>
        <dbReference type="EMBL" id="KAF7202984.1"/>
    </source>
</evidence>
<dbReference type="InterPro" id="IPR050776">
    <property type="entry name" value="Ank_Repeat/CDKN_Inhibitor"/>
</dbReference>
<dbReference type="PANTHER" id="PTHR24201:SF14">
    <property type="entry name" value="CYCLIN-DEPENDENT KINASE 4 INHIBITOR C-LIKE"/>
    <property type="match status" value="1"/>
</dbReference>
<evidence type="ECO:0000256" key="3">
    <source>
        <dbReference type="PROSITE-ProRule" id="PRU00023"/>
    </source>
</evidence>
<reference evidence="4" key="1">
    <citation type="submission" date="2020-03" db="EMBL/GenBank/DDBJ databases">
        <title>Intra-Species Differences in Population Size shape Life History and Genome Evolution.</title>
        <authorList>
            <person name="Willemsen D."/>
            <person name="Cui R."/>
            <person name="Valenzano D.R."/>
        </authorList>
    </citation>
    <scope>NUCLEOTIDE SEQUENCE</scope>
    <source>
        <strain evidence="4">GRZ</strain>
        <tissue evidence="4">Whole</tissue>
    </source>
</reference>
<keyword evidence="2 3" id="KW-0040">ANK repeat</keyword>
<organism evidence="4 5">
    <name type="scientific">Nothobranchius furzeri</name>
    <name type="common">Turquoise killifish</name>
    <dbReference type="NCBI Taxonomy" id="105023"/>
    <lineage>
        <taxon>Eukaryota</taxon>
        <taxon>Metazoa</taxon>
        <taxon>Chordata</taxon>
        <taxon>Craniata</taxon>
        <taxon>Vertebrata</taxon>
        <taxon>Euteleostomi</taxon>
        <taxon>Actinopterygii</taxon>
        <taxon>Neopterygii</taxon>
        <taxon>Teleostei</taxon>
        <taxon>Neoteleostei</taxon>
        <taxon>Acanthomorphata</taxon>
        <taxon>Ovalentaria</taxon>
        <taxon>Atherinomorphae</taxon>
        <taxon>Cyprinodontiformes</taxon>
        <taxon>Nothobranchiidae</taxon>
        <taxon>Nothobranchius</taxon>
    </lineage>
</organism>
<dbReference type="SMART" id="SM00248">
    <property type="entry name" value="ANK"/>
    <property type="match status" value="4"/>
</dbReference>
<dbReference type="PROSITE" id="PS50088">
    <property type="entry name" value="ANK_REPEAT"/>
    <property type="match status" value="2"/>
</dbReference>
<dbReference type="InterPro" id="IPR002110">
    <property type="entry name" value="Ankyrin_rpt"/>
</dbReference>
<dbReference type="GO" id="GO:0005634">
    <property type="term" value="C:nucleus"/>
    <property type="evidence" value="ECO:0007669"/>
    <property type="project" value="TreeGrafter"/>
</dbReference>
<keyword evidence="1" id="KW-0677">Repeat</keyword>
<evidence type="ECO:0000256" key="1">
    <source>
        <dbReference type="ARBA" id="ARBA00022737"/>
    </source>
</evidence>
<comment type="caution">
    <text evidence="4">The sequence shown here is derived from an EMBL/GenBank/DDBJ whole genome shotgun (WGS) entry which is preliminary data.</text>
</comment>
<dbReference type="Gene3D" id="1.25.40.20">
    <property type="entry name" value="Ankyrin repeat-containing domain"/>
    <property type="match status" value="1"/>
</dbReference>